<feature type="region of interest" description="Disordered" evidence="1">
    <location>
        <begin position="1"/>
        <end position="29"/>
    </location>
</feature>
<keyword evidence="3" id="KW-1185">Reference proteome</keyword>
<organism evidence="2 3">
    <name type="scientific">Periplaneta americana</name>
    <name type="common">American cockroach</name>
    <name type="synonym">Blatta americana</name>
    <dbReference type="NCBI Taxonomy" id="6978"/>
    <lineage>
        <taxon>Eukaryota</taxon>
        <taxon>Metazoa</taxon>
        <taxon>Ecdysozoa</taxon>
        <taxon>Arthropoda</taxon>
        <taxon>Hexapoda</taxon>
        <taxon>Insecta</taxon>
        <taxon>Pterygota</taxon>
        <taxon>Neoptera</taxon>
        <taxon>Polyneoptera</taxon>
        <taxon>Dictyoptera</taxon>
        <taxon>Blattodea</taxon>
        <taxon>Blattoidea</taxon>
        <taxon>Blattidae</taxon>
        <taxon>Blattinae</taxon>
        <taxon>Periplaneta</taxon>
    </lineage>
</organism>
<sequence>MAGLCEGGNEPPKRLKSHLIGRRRPNIRPSGLLRYSVHKAQAASAQGQSYVLRKWSHRMAKRRTKKLRHVEANDIKRITENKKDKSEKRREEKRREEKRREEKRREEKRREEKRREEKRREEKRREEKRREEKMKDMKYHI</sequence>
<comment type="caution">
    <text evidence="2">The sequence shown here is derived from an EMBL/GenBank/DDBJ whole genome shotgun (WGS) entry which is preliminary data.</text>
</comment>
<evidence type="ECO:0000313" key="3">
    <source>
        <dbReference type="Proteomes" id="UP001148838"/>
    </source>
</evidence>
<feature type="region of interest" description="Disordered" evidence="1">
    <location>
        <begin position="56"/>
        <end position="141"/>
    </location>
</feature>
<dbReference type="Proteomes" id="UP001148838">
    <property type="component" value="Unassembled WGS sequence"/>
</dbReference>
<feature type="compositionally biased region" description="Basic residues" evidence="1">
    <location>
        <begin position="56"/>
        <end position="68"/>
    </location>
</feature>
<feature type="compositionally biased region" description="Basic residues" evidence="1">
    <location>
        <begin position="14"/>
        <end position="26"/>
    </location>
</feature>
<evidence type="ECO:0000313" key="2">
    <source>
        <dbReference type="EMBL" id="KAJ4451435.1"/>
    </source>
</evidence>
<protein>
    <submittedName>
        <fullName evidence="2">Uncharacterized protein</fullName>
    </submittedName>
</protein>
<dbReference type="EMBL" id="JAJSOF020000001">
    <property type="protein sequence ID" value="KAJ4451435.1"/>
    <property type="molecule type" value="Genomic_DNA"/>
</dbReference>
<evidence type="ECO:0000256" key="1">
    <source>
        <dbReference type="SAM" id="MobiDB-lite"/>
    </source>
</evidence>
<reference evidence="2 3" key="1">
    <citation type="journal article" date="2022" name="Allergy">
        <title>Genome assembly and annotation of Periplaneta americana reveal a comprehensive cockroach allergen profile.</title>
        <authorList>
            <person name="Wang L."/>
            <person name="Xiong Q."/>
            <person name="Saelim N."/>
            <person name="Wang L."/>
            <person name="Nong W."/>
            <person name="Wan A.T."/>
            <person name="Shi M."/>
            <person name="Liu X."/>
            <person name="Cao Q."/>
            <person name="Hui J.H.L."/>
            <person name="Sookrung N."/>
            <person name="Leung T.F."/>
            <person name="Tungtrongchitr A."/>
            <person name="Tsui S.K.W."/>
        </authorList>
    </citation>
    <scope>NUCLEOTIDE SEQUENCE [LARGE SCALE GENOMIC DNA]</scope>
    <source>
        <strain evidence="2">PWHHKU_190912</strain>
    </source>
</reference>
<accession>A0ABQ8TXK0</accession>
<gene>
    <name evidence="2" type="ORF">ANN_02897</name>
</gene>
<name>A0ABQ8TXK0_PERAM</name>
<feature type="compositionally biased region" description="Basic and acidic residues" evidence="1">
    <location>
        <begin position="69"/>
        <end position="141"/>
    </location>
</feature>
<proteinExistence type="predicted"/>